<dbReference type="CDD" id="cd00051">
    <property type="entry name" value="EFh"/>
    <property type="match status" value="2"/>
</dbReference>
<evidence type="ECO:0000313" key="5">
    <source>
        <dbReference type="Proteomes" id="UP001281761"/>
    </source>
</evidence>
<comment type="caution">
    <text evidence="4">The sequence shown here is derived from an EMBL/GenBank/DDBJ whole genome shotgun (WGS) entry which is preliminary data.</text>
</comment>
<gene>
    <name evidence="4" type="ORF">BLNAU_587</name>
</gene>
<dbReference type="InterPro" id="IPR045198">
    <property type="entry name" value="CNBL1-10"/>
</dbReference>
<dbReference type="SUPFAM" id="SSF47473">
    <property type="entry name" value="EF-hand"/>
    <property type="match status" value="1"/>
</dbReference>
<dbReference type="PROSITE" id="PS00018">
    <property type="entry name" value="EF_HAND_1"/>
    <property type="match status" value="3"/>
</dbReference>
<evidence type="ECO:0000313" key="4">
    <source>
        <dbReference type="EMBL" id="KAK2964670.1"/>
    </source>
</evidence>
<proteinExistence type="predicted"/>
<reference evidence="4 5" key="1">
    <citation type="journal article" date="2022" name="bioRxiv">
        <title>Genomics of Preaxostyla Flagellates Illuminates Evolutionary Transitions and the Path Towards Mitochondrial Loss.</title>
        <authorList>
            <person name="Novak L.V.F."/>
            <person name="Treitli S.C."/>
            <person name="Pyrih J."/>
            <person name="Halakuc P."/>
            <person name="Pipaliya S.V."/>
            <person name="Vacek V."/>
            <person name="Brzon O."/>
            <person name="Soukal P."/>
            <person name="Eme L."/>
            <person name="Dacks J.B."/>
            <person name="Karnkowska A."/>
            <person name="Elias M."/>
            <person name="Hampl V."/>
        </authorList>
    </citation>
    <scope>NUCLEOTIDE SEQUENCE [LARGE SCALE GENOMIC DNA]</scope>
    <source>
        <strain evidence="4">NAU3</strain>
        <tissue evidence="4">Gut</tissue>
    </source>
</reference>
<dbReference type="InterPro" id="IPR011992">
    <property type="entry name" value="EF-hand-dom_pair"/>
</dbReference>
<evidence type="ECO:0000259" key="3">
    <source>
        <dbReference type="PROSITE" id="PS50222"/>
    </source>
</evidence>
<keyword evidence="1" id="KW-0677">Repeat</keyword>
<feature type="domain" description="EF-hand" evidence="3">
    <location>
        <begin position="142"/>
        <end position="177"/>
    </location>
</feature>
<feature type="domain" description="EF-hand" evidence="3">
    <location>
        <begin position="61"/>
        <end position="96"/>
    </location>
</feature>
<dbReference type="Pfam" id="PF13499">
    <property type="entry name" value="EF-hand_7"/>
    <property type="match status" value="1"/>
</dbReference>
<evidence type="ECO:0000256" key="1">
    <source>
        <dbReference type="ARBA" id="ARBA00022737"/>
    </source>
</evidence>
<sequence length="192" mass="22452">MGGKFSSQVSQEDVIELQQKTHFDEMELMSLYEQFTRISNSQIRDDLIDQEEFREALGLTNSDYIVHRIFSVFDENGDGFINVKEFICGLSFMSKKATFEDKLKFVFRIYDLDRDGFIDKEELYNVFKASLDQTALSLTEEQMRSMIDSTFFEADLNHDGLISYDEFRLMVIKHPQMIDSMTLNKDLIALPK</sequence>
<dbReference type="InterPro" id="IPR002048">
    <property type="entry name" value="EF_hand_dom"/>
</dbReference>
<dbReference type="PANTHER" id="PTHR23056:SF110">
    <property type="entry name" value="CALMODULIN"/>
    <property type="match status" value="1"/>
</dbReference>
<evidence type="ECO:0000256" key="2">
    <source>
        <dbReference type="ARBA" id="ARBA00022837"/>
    </source>
</evidence>
<feature type="domain" description="EF-hand" evidence="3">
    <location>
        <begin position="98"/>
        <end position="133"/>
    </location>
</feature>
<dbReference type="PRINTS" id="PR00450">
    <property type="entry name" value="RECOVERIN"/>
</dbReference>
<dbReference type="Pfam" id="PF00036">
    <property type="entry name" value="EF-hand_1"/>
    <property type="match status" value="1"/>
</dbReference>
<organism evidence="4 5">
    <name type="scientific">Blattamonas nauphoetae</name>
    <dbReference type="NCBI Taxonomy" id="2049346"/>
    <lineage>
        <taxon>Eukaryota</taxon>
        <taxon>Metamonada</taxon>
        <taxon>Preaxostyla</taxon>
        <taxon>Oxymonadida</taxon>
        <taxon>Blattamonas</taxon>
    </lineage>
</organism>
<keyword evidence="2" id="KW-0106">Calcium</keyword>
<dbReference type="EMBL" id="JARBJD010000002">
    <property type="protein sequence ID" value="KAK2964670.1"/>
    <property type="molecule type" value="Genomic_DNA"/>
</dbReference>
<dbReference type="PROSITE" id="PS50222">
    <property type="entry name" value="EF_HAND_2"/>
    <property type="match status" value="3"/>
</dbReference>
<dbReference type="Gene3D" id="1.10.238.10">
    <property type="entry name" value="EF-hand"/>
    <property type="match status" value="1"/>
</dbReference>
<name>A0ABQ9YLZ9_9EUKA</name>
<dbReference type="SMART" id="SM00054">
    <property type="entry name" value="EFh"/>
    <property type="match status" value="3"/>
</dbReference>
<dbReference type="PANTHER" id="PTHR23056">
    <property type="entry name" value="CALCINEURIN B"/>
    <property type="match status" value="1"/>
</dbReference>
<accession>A0ABQ9YLZ9</accession>
<keyword evidence="5" id="KW-1185">Reference proteome</keyword>
<dbReference type="InterPro" id="IPR018247">
    <property type="entry name" value="EF_Hand_1_Ca_BS"/>
</dbReference>
<dbReference type="Proteomes" id="UP001281761">
    <property type="component" value="Unassembled WGS sequence"/>
</dbReference>
<protein>
    <submittedName>
        <fullName evidence="4">Calcineurin subunit B</fullName>
    </submittedName>
</protein>